<feature type="transmembrane region" description="Helical" evidence="1">
    <location>
        <begin position="168"/>
        <end position="185"/>
    </location>
</feature>
<evidence type="ECO:0008006" key="4">
    <source>
        <dbReference type="Google" id="ProtNLM"/>
    </source>
</evidence>
<evidence type="ECO:0000313" key="3">
    <source>
        <dbReference type="Proteomes" id="UP000676917"/>
    </source>
</evidence>
<proteinExistence type="predicted"/>
<feature type="transmembrane region" description="Helical" evidence="1">
    <location>
        <begin position="71"/>
        <end position="98"/>
    </location>
</feature>
<reference evidence="2" key="1">
    <citation type="submission" date="2021-03" db="EMBL/GenBank/DDBJ databases">
        <title>Antimicrobial resistance genes in bacteria isolated from Japanese honey, and their potential for conferring macrolide and lincosamide resistance in the American foulbrood pathogen Paenibacillus larvae.</title>
        <authorList>
            <person name="Okamoto M."/>
            <person name="Kumagai M."/>
            <person name="Kanamori H."/>
            <person name="Takamatsu D."/>
        </authorList>
    </citation>
    <scope>NUCLEOTIDE SEQUENCE</scope>
    <source>
        <strain evidence="2">J43TS3</strain>
    </source>
</reference>
<keyword evidence="3" id="KW-1185">Reference proteome</keyword>
<dbReference type="AlphaFoldDB" id="A0A919X9V0"/>
<feature type="transmembrane region" description="Helical" evidence="1">
    <location>
        <begin position="12"/>
        <end position="32"/>
    </location>
</feature>
<keyword evidence="1" id="KW-0472">Membrane</keyword>
<dbReference type="EMBL" id="BORP01000008">
    <property type="protein sequence ID" value="GIO28682.1"/>
    <property type="molecule type" value="Genomic_DNA"/>
</dbReference>
<accession>A0A919X9V0</accession>
<keyword evidence="1" id="KW-1133">Transmembrane helix</keyword>
<protein>
    <recommendedName>
        <fullName evidence="4">DUF4129 domain-containing protein</fullName>
    </recommendedName>
</protein>
<gene>
    <name evidence="2" type="ORF">J43TS3_32930</name>
</gene>
<dbReference type="RefSeq" id="WP_212922136.1">
    <property type="nucleotide sequence ID" value="NZ_BORP01000008.1"/>
</dbReference>
<feature type="transmembrane region" description="Helical" evidence="1">
    <location>
        <begin position="258"/>
        <end position="276"/>
    </location>
</feature>
<feature type="transmembrane region" description="Helical" evidence="1">
    <location>
        <begin position="134"/>
        <end position="153"/>
    </location>
</feature>
<comment type="caution">
    <text evidence="2">The sequence shown here is derived from an EMBL/GenBank/DDBJ whole genome shotgun (WGS) entry which is preliminary data.</text>
</comment>
<name>A0A919X9V0_9BACI</name>
<organism evidence="2 3">
    <name type="scientific">Ornithinibacillus bavariensis</name>
    <dbReference type="NCBI Taxonomy" id="545502"/>
    <lineage>
        <taxon>Bacteria</taxon>
        <taxon>Bacillati</taxon>
        <taxon>Bacillota</taxon>
        <taxon>Bacilli</taxon>
        <taxon>Bacillales</taxon>
        <taxon>Bacillaceae</taxon>
        <taxon>Ornithinibacillus</taxon>
    </lineage>
</organism>
<evidence type="ECO:0000256" key="1">
    <source>
        <dbReference type="SAM" id="Phobius"/>
    </source>
</evidence>
<feature type="transmembrane region" description="Helical" evidence="1">
    <location>
        <begin position="110"/>
        <end position="127"/>
    </location>
</feature>
<evidence type="ECO:0000313" key="2">
    <source>
        <dbReference type="EMBL" id="GIO28682.1"/>
    </source>
</evidence>
<sequence>MHPKNMLITHAYYLISEGIIFYLLALPISFYYFREISWWRYFLIIVGIAFVFSICAKFFKSYTPYVALIPIITYVFILLGYPLFLSIAFAGIIAWRYIVIRARLYYNSETAYLSMSIFLTLLGILIVRDIQLVILPLVQIIVNMLGYTISNLVEIDREERKSFNRTMWLKWIVTFTVFTVVIYWLRDSLTLMANGLWNLVGDSLSFILTGIVNIFDFLPINNFVNNHSANEMQGVELVNQDEPFELPEEASSAGNLDFFMVIIICALIIMFILAIYRAMKAKVRERNITSPSNFNKTEEKLDLPGRRKQVLFRKKKVKIDHPVRKLMYQFEKRAAKLKMGRLSYESLEDWFQRLGFEENIDIYQKVRYGGQEITIKEQEEIKLTLKRLENRLSVLEEV</sequence>
<feature type="transmembrane region" description="Helical" evidence="1">
    <location>
        <begin position="38"/>
        <end position="59"/>
    </location>
</feature>
<dbReference type="Proteomes" id="UP000676917">
    <property type="component" value="Unassembled WGS sequence"/>
</dbReference>
<keyword evidence="1" id="KW-0812">Transmembrane</keyword>